<name>A0A392P3N0_9FABA</name>
<comment type="caution">
    <text evidence="1">The sequence shown here is derived from an EMBL/GenBank/DDBJ whole genome shotgun (WGS) entry which is preliminary data.</text>
</comment>
<evidence type="ECO:0000313" key="1">
    <source>
        <dbReference type="EMBL" id="MCI06587.1"/>
    </source>
</evidence>
<protein>
    <recommendedName>
        <fullName evidence="3">Reverse transcriptase zinc-binding domain-containing protein</fullName>
    </recommendedName>
</protein>
<accession>A0A392P3N0</accession>
<evidence type="ECO:0008006" key="3">
    <source>
        <dbReference type="Google" id="ProtNLM"/>
    </source>
</evidence>
<sequence length="54" mass="6108">VARGEILTYFERHRTHLTNKPNCPACDESKTVIQGLRDCNVAHQVAESRSRGEL</sequence>
<organism evidence="1 2">
    <name type="scientific">Trifolium medium</name>
    <dbReference type="NCBI Taxonomy" id="97028"/>
    <lineage>
        <taxon>Eukaryota</taxon>
        <taxon>Viridiplantae</taxon>
        <taxon>Streptophyta</taxon>
        <taxon>Embryophyta</taxon>
        <taxon>Tracheophyta</taxon>
        <taxon>Spermatophyta</taxon>
        <taxon>Magnoliopsida</taxon>
        <taxon>eudicotyledons</taxon>
        <taxon>Gunneridae</taxon>
        <taxon>Pentapetalae</taxon>
        <taxon>rosids</taxon>
        <taxon>fabids</taxon>
        <taxon>Fabales</taxon>
        <taxon>Fabaceae</taxon>
        <taxon>Papilionoideae</taxon>
        <taxon>50 kb inversion clade</taxon>
        <taxon>NPAAA clade</taxon>
        <taxon>Hologalegina</taxon>
        <taxon>IRL clade</taxon>
        <taxon>Trifolieae</taxon>
        <taxon>Trifolium</taxon>
    </lineage>
</organism>
<feature type="non-terminal residue" evidence="1">
    <location>
        <position position="1"/>
    </location>
</feature>
<proteinExistence type="predicted"/>
<reference evidence="1 2" key="1">
    <citation type="journal article" date="2018" name="Front. Plant Sci.">
        <title>Red Clover (Trifolium pratense) and Zigzag Clover (T. medium) - A Picture of Genomic Similarities and Differences.</title>
        <authorList>
            <person name="Dluhosova J."/>
            <person name="Istvanek J."/>
            <person name="Nedelnik J."/>
            <person name="Repkova J."/>
        </authorList>
    </citation>
    <scope>NUCLEOTIDE SEQUENCE [LARGE SCALE GENOMIC DNA]</scope>
    <source>
        <strain evidence="2">cv. 10/8</strain>
        <tissue evidence="1">Leaf</tissue>
    </source>
</reference>
<evidence type="ECO:0000313" key="2">
    <source>
        <dbReference type="Proteomes" id="UP000265520"/>
    </source>
</evidence>
<keyword evidence="2" id="KW-1185">Reference proteome</keyword>
<dbReference type="EMBL" id="LXQA010062337">
    <property type="protein sequence ID" value="MCI06587.1"/>
    <property type="molecule type" value="Genomic_DNA"/>
</dbReference>
<dbReference type="AlphaFoldDB" id="A0A392P3N0"/>
<dbReference type="Proteomes" id="UP000265520">
    <property type="component" value="Unassembled WGS sequence"/>
</dbReference>